<dbReference type="Proteomes" id="UP000813427">
    <property type="component" value="Unassembled WGS sequence"/>
</dbReference>
<protein>
    <submittedName>
        <fullName evidence="3">Uncharacterized protein</fullName>
    </submittedName>
</protein>
<dbReference type="EMBL" id="JAGPXF010000003">
    <property type="protein sequence ID" value="KAH7251826.1"/>
    <property type="molecule type" value="Genomic_DNA"/>
</dbReference>
<dbReference type="AlphaFoldDB" id="A0A8K0RZN8"/>
<keyword evidence="2" id="KW-0732">Signal</keyword>
<evidence type="ECO:0000313" key="3">
    <source>
        <dbReference type="EMBL" id="KAH7251826.1"/>
    </source>
</evidence>
<keyword evidence="4" id="KW-1185">Reference proteome</keyword>
<accession>A0A8K0RZN8</accession>
<proteinExistence type="predicted"/>
<evidence type="ECO:0000256" key="1">
    <source>
        <dbReference type="SAM" id="MobiDB-lite"/>
    </source>
</evidence>
<evidence type="ECO:0000313" key="4">
    <source>
        <dbReference type="Proteomes" id="UP000813427"/>
    </source>
</evidence>
<comment type="caution">
    <text evidence="3">The sequence shown here is derived from an EMBL/GenBank/DDBJ whole genome shotgun (WGS) entry which is preliminary data.</text>
</comment>
<sequence length="120" mass="13342">MQFTSLCLSVCSLICRGPAALLSACTSVPLGAGTRRPGRTEGDMGRGIVKWPPGQKQQTNSRDWRCLTEQHLERAFAEAVNKEPATCQGYRDAPGWEVTVQMWRSNPYHVPILAVPVMKW</sequence>
<gene>
    <name evidence="3" type="ORF">BKA59DRAFT_139926</name>
</gene>
<name>A0A8K0RZN8_9HYPO</name>
<feature type="chain" id="PRO_5035438999" evidence="2">
    <location>
        <begin position="20"/>
        <end position="120"/>
    </location>
</feature>
<feature type="signal peptide" evidence="2">
    <location>
        <begin position="1"/>
        <end position="19"/>
    </location>
</feature>
<evidence type="ECO:0000256" key="2">
    <source>
        <dbReference type="SAM" id="SignalP"/>
    </source>
</evidence>
<feature type="region of interest" description="Disordered" evidence="1">
    <location>
        <begin position="32"/>
        <end position="62"/>
    </location>
</feature>
<reference evidence="3" key="1">
    <citation type="journal article" date="2021" name="Nat. Commun.">
        <title>Genetic determinants of endophytism in the Arabidopsis root mycobiome.</title>
        <authorList>
            <person name="Mesny F."/>
            <person name="Miyauchi S."/>
            <person name="Thiergart T."/>
            <person name="Pickel B."/>
            <person name="Atanasova L."/>
            <person name="Karlsson M."/>
            <person name="Huettel B."/>
            <person name="Barry K.W."/>
            <person name="Haridas S."/>
            <person name="Chen C."/>
            <person name="Bauer D."/>
            <person name="Andreopoulos W."/>
            <person name="Pangilinan J."/>
            <person name="LaButti K."/>
            <person name="Riley R."/>
            <person name="Lipzen A."/>
            <person name="Clum A."/>
            <person name="Drula E."/>
            <person name="Henrissat B."/>
            <person name="Kohler A."/>
            <person name="Grigoriev I.V."/>
            <person name="Martin F.M."/>
            <person name="Hacquard S."/>
        </authorList>
    </citation>
    <scope>NUCLEOTIDE SEQUENCE</scope>
    <source>
        <strain evidence="3">MPI-SDFR-AT-0068</strain>
    </source>
</reference>
<organism evidence="3 4">
    <name type="scientific">Fusarium tricinctum</name>
    <dbReference type="NCBI Taxonomy" id="61284"/>
    <lineage>
        <taxon>Eukaryota</taxon>
        <taxon>Fungi</taxon>
        <taxon>Dikarya</taxon>
        <taxon>Ascomycota</taxon>
        <taxon>Pezizomycotina</taxon>
        <taxon>Sordariomycetes</taxon>
        <taxon>Hypocreomycetidae</taxon>
        <taxon>Hypocreales</taxon>
        <taxon>Nectriaceae</taxon>
        <taxon>Fusarium</taxon>
        <taxon>Fusarium tricinctum species complex</taxon>
    </lineage>
</organism>